<dbReference type="PANTHER" id="PTHR21663">
    <property type="entry name" value="HYPOTHETICAL HEAT DOMAIN-CONTAINING"/>
    <property type="match status" value="1"/>
</dbReference>
<dbReference type="GO" id="GO:0008104">
    <property type="term" value="P:intracellular protein localization"/>
    <property type="evidence" value="ECO:0007669"/>
    <property type="project" value="TreeGrafter"/>
</dbReference>
<evidence type="ECO:0000256" key="2">
    <source>
        <dbReference type="SAM" id="MobiDB-lite"/>
    </source>
</evidence>
<dbReference type="InterPro" id="IPR016024">
    <property type="entry name" value="ARM-type_fold"/>
</dbReference>
<dbReference type="GO" id="GO:0016020">
    <property type="term" value="C:membrane"/>
    <property type="evidence" value="ECO:0007669"/>
    <property type="project" value="TreeGrafter"/>
</dbReference>
<evidence type="ECO:0000313" key="4">
    <source>
        <dbReference type="EMBL" id="CDI53750.1"/>
    </source>
</evidence>
<dbReference type="GO" id="GO:0042147">
    <property type="term" value="P:retrograde transport, endosome to Golgi"/>
    <property type="evidence" value="ECO:0007669"/>
    <property type="project" value="TreeGrafter"/>
</dbReference>
<feature type="region of interest" description="Disordered" evidence="2">
    <location>
        <begin position="283"/>
        <end position="326"/>
    </location>
</feature>
<accession>A0A077QUQ3</accession>
<dbReference type="GO" id="GO:0005829">
    <property type="term" value="C:cytosol"/>
    <property type="evidence" value="ECO:0007669"/>
    <property type="project" value="GOC"/>
</dbReference>
<protein>
    <submittedName>
        <fullName evidence="4">Clathrin-coated vesicle protein</fullName>
    </submittedName>
</protein>
<reference evidence="4" key="1">
    <citation type="journal article" date="2014" name="Genome Biol. Evol.">
        <title>Gene Loss Rather Than Gene Gain Is Associated with a Host Jump from Monocots to Dicots in the Smut Fungus Melanopsichium pennsylvanicum.</title>
        <authorList>
            <person name="Sharma R."/>
            <person name="Mishra B."/>
            <person name="Runge F."/>
            <person name="Thines M."/>
        </authorList>
    </citation>
    <scope>NUCLEOTIDE SEQUENCE</scope>
    <source>
        <strain evidence="4">4</strain>
    </source>
</reference>
<dbReference type="Pfam" id="PF20210">
    <property type="entry name" value="Laa1_Sip1_HTR5"/>
    <property type="match status" value="1"/>
</dbReference>
<dbReference type="GO" id="GO:0030139">
    <property type="term" value="C:endocytic vesicle"/>
    <property type="evidence" value="ECO:0007669"/>
    <property type="project" value="TreeGrafter"/>
</dbReference>
<dbReference type="InterPro" id="IPR040108">
    <property type="entry name" value="Laa1/Sip1/HEATR5"/>
</dbReference>
<proteinExistence type="inferred from homology"/>
<dbReference type="InterPro" id="IPR011989">
    <property type="entry name" value="ARM-like"/>
</dbReference>
<dbReference type="PANTHER" id="PTHR21663:SF0">
    <property type="entry name" value="HEAT REPEAT-CONTAINING PROTEIN 5B"/>
    <property type="match status" value="1"/>
</dbReference>
<dbReference type="EMBL" id="HG529590">
    <property type="protein sequence ID" value="CDI53750.1"/>
    <property type="molecule type" value="Genomic_DNA"/>
</dbReference>
<dbReference type="GO" id="GO:0005794">
    <property type="term" value="C:Golgi apparatus"/>
    <property type="evidence" value="ECO:0007669"/>
    <property type="project" value="TreeGrafter"/>
</dbReference>
<dbReference type="SUPFAM" id="SSF48371">
    <property type="entry name" value="ARM repeat"/>
    <property type="match status" value="2"/>
</dbReference>
<dbReference type="GO" id="GO:0006897">
    <property type="term" value="P:endocytosis"/>
    <property type="evidence" value="ECO:0007669"/>
    <property type="project" value="TreeGrafter"/>
</dbReference>
<comment type="similarity">
    <text evidence="1">Belongs to the HEATR5 family.</text>
</comment>
<dbReference type="InterPro" id="IPR057981">
    <property type="entry name" value="TPR_LAA1-like_C"/>
</dbReference>
<name>A0A077QUQ3_9BASI</name>
<feature type="domain" description="LAA1-like C-terminal TPR repeats" evidence="3">
    <location>
        <begin position="1976"/>
        <end position="2131"/>
    </location>
</feature>
<sequence>MSSAAPAIDYSDALQLDESRLQAVTSSDQGEVFVIEWLSKAEQALLNADLDTIKAQQSAFESAVLKLACPTVTFGKTDENAIAIAPNTAIPRPGRPTRRLLARCVLVLFRRIDSRSLFELLQNLVRVAGEDAKTKTADREVRVAALYILGEVFGSLGPQIMSLFNDIISLTQKVFKQTNHPVILRYHALLALQKTLIVAGKSLGDQAGKDLIKALRQGVSDRAGAVVRGCADCILAIVHHAQLISTRNEVENLLSPALKAIESADFVTKRALSHMLAGLLASTQVEQVPPAPPPTKKSKKKKEGAAGADQDSDDDDTAPSAAAAAASAPRAMMTPVGMLDQLSLPFLRSSTTRKARAALFDIYATLFETLGSAWVNANYAAILKHLIDDLPNHSRGSSLTRADVLNIRTGVTIILRRLIGERMLGEQAQVLAIQELCTNYLKKWPAVMPEQQPPSKTTLSLALAEISGLLAQLGSVPPQVFDAAYDSLIRCLAHPSHSVQIQTSWCLKALCQVSPAHLSPTLAAVLELLNRDLTTLANGGGSVGIAQLSKRANGHAKGLAALIGVIPQRPLYTSFAISSKVLSLAIQLLKNSGNHDLNISAVEISVAWTLLGSLMSLGPNFVRLHLPQLLILWRNSLPKPTSKDTAPGPSTRSDAEWSFLLHVRECTLTSILAFLLHNGSTLVTLDTARRIVALLSNTLAFVDGFAAQNPHLLQEHTPDVERSNLSLLDREFLLRRRVFQCLTVLAHNPAMEPMQAGLIKTTIQAFADPDRYIGSSAQAAIAASAGNFTSVWEMADGYAFGVTSLQRDAETFVSDPVDALGACSHTARTDLLNRDLVETQLDALQRRPVLGAAEHDELFVYSITRTFSFGTASQEAGYFGSTTELRESAALSPPAATGVVDAAIQLFTALLPYQERDVQVASLEAMLAHIKSTKLDRNPGRKQAVQINIAVALLGALRVATQSAVGANGKRPSGFNNDRLSSAIKDLLQDALLQADPALRAAASEAYGKLAAVAGSQALSSQVQFLVDQIVGNRDPDARAGCALAFGSVYKEVGGLAAGPLTKTIVNVLMSLSNDPHPTVHYNAMEALHVVIDSASLSYSPYVASSLGMLVKLYMLDTHEPEGGSAGSVNLRADLPAHQAVCRVVNALIGVLGPDLQDSARVRSLIHCLLSEFSHESDPGVVVESTKALQHFGLFASQFVDVTAWIEQLRKQLAGKQRTLKLAAVTAFYQLVQREALAMSRIGGDQLVEEFFAQLDEDPKLAGSREVIISWLQKTADLAPNGWIDLCQRIMTTAPTRQNANNAADQSKQLPSLAMMLQDEEAAAIDLGNDTNAVKLNATGGSRWRTQLFALRCLHQVFVAVRQAGKLEHFSTPPGAGEKGRASPQRRLLMSNRVVDLIRMAFTASTSANIEIRLEGLVVLRDVIESFKLARDPDFEEAMLLEQHQAPIAAALTPAFLTDSTPEVLAAAVQVCAVFVASGVIKQVSRMGRILKQLVSALDSCMQPSMTQLGDVKDLSQNANAMLKIAVFTAWAELQTASAAQSYLVDVVKPHVARIVPYWIASLREYAKIRSDPEMDIGGSPGGLGPSINASLDSQYAGLAREVVLPYHERSWHTILQAVTGLLQENDARALAAMNGETAPTTAGTTGTSAAAPKARSEPCLFFFVMYGLAFEALATRSTSSAESALEGKVMRISLRAMTALSKPQVAGSALLQDSLFSELCNLWYRLVMTEPPAVQVAVLETIGGMAASYGKLLLSGDDEAVAEAGKLPNEAKLSQCLRVVVCVLQNVRTTRGSVDEKAVLLRVAYSAYIGMVGLFPKALQEDLFAVGFYSYSEMLKDETSEQDLIGPSLSSLKDLCERSAKSVKPNSDVLQRAVHGFLSQALQHVEDLRTRVGRVALNKTKNSLLVVVVVLTSIPINIKVSQAVAEHACYLIIQKLLSFEEEVSQWKQTAAHGSTSKVGETQSQLAEGVEEIGLVSVNCARTIILSASCGNPSLLYCVGQLLPGLIEFVCRAGPLVSSSPKSSSSSTTNTPRTTLQGALKDVIKTFNGMISTLPSEGDFRSRALAIVLPTLLVLMNPSKVTELHSFTVRQLISLAGQHAAAFKEATAALDPERKAVLEGSIRAQLGQGAAGAGAGAAGANGGTANGVAGQASTKQLASSIALKSFGS</sequence>
<organism evidence="4">
    <name type="scientific">Melanopsichium pennsylvanicum 4</name>
    <dbReference type="NCBI Taxonomy" id="1398559"/>
    <lineage>
        <taxon>Eukaryota</taxon>
        <taxon>Fungi</taxon>
        <taxon>Dikarya</taxon>
        <taxon>Basidiomycota</taxon>
        <taxon>Ustilaginomycotina</taxon>
        <taxon>Ustilaginomycetes</taxon>
        <taxon>Ustilaginales</taxon>
        <taxon>Ustilaginaceae</taxon>
        <taxon>Melanopsichium</taxon>
    </lineage>
</organism>
<dbReference type="Pfam" id="PF25808">
    <property type="entry name" value="TPR_LAA1_C"/>
    <property type="match status" value="1"/>
</dbReference>
<dbReference type="Gene3D" id="1.25.10.10">
    <property type="entry name" value="Leucine-rich Repeat Variant"/>
    <property type="match status" value="3"/>
</dbReference>
<evidence type="ECO:0000259" key="3">
    <source>
        <dbReference type="Pfam" id="PF25808"/>
    </source>
</evidence>
<dbReference type="InterPro" id="IPR046837">
    <property type="entry name" value="Laa1/Sip1/HEATR5-like_HEAT"/>
</dbReference>
<evidence type="ECO:0000256" key="1">
    <source>
        <dbReference type="ARBA" id="ARBA00008304"/>
    </source>
</evidence>